<name>A0A0N4X2A5_HAEPC</name>
<evidence type="ECO:0000256" key="1">
    <source>
        <dbReference type="SAM" id="Phobius"/>
    </source>
</evidence>
<keyword evidence="1" id="KW-0812">Transmembrane</keyword>
<dbReference type="Proteomes" id="UP000268014">
    <property type="component" value="Unassembled WGS sequence"/>
</dbReference>
<keyword evidence="1" id="KW-0472">Membrane</keyword>
<keyword evidence="1" id="KW-1133">Transmembrane helix</keyword>
<proteinExistence type="predicted"/>
<dbReference type="EMBL" id="UZAF01020607">
    <property type="protein sequence ID" value="VDO71358.1"/>
    <property type="molecule type" value="Genomic_DNA"/>
</dbReference>
<keyword evidence="3" id="KW-1185">Reference proteome</keyword>
<protein>
    <submittedName>
        <fullName evidence="2 4">Uncharacterized protein</fullName>
    </submittedName>
</protein>
<reference evidence="4" key="1">
    <citation type="submission" date="2017-02" db="UniProtKB">
        <authorList>
            <consortium name="WormBaseParasite"/>
        </authorList>
    </citation>
    <scope>IDENTIFICATION</scope>
</reference>
<organism evidence="4">
    <name type="scientific">Haemonchus placei</name>
    <name type="common">Barber's pole worm</name>
    <dbReference type="NCBI Taxonomy" id="6290"/>
    <lineage>
        <taxon>Eukaryota</taxon>
        <taxon>Metazoa</taxon>
        <taxon>Ecdysozoa</taxon>
        <taxon>Nematoda</taxon>
        <taxon>Chromadorea</taxon>
        <taxon>Rhabditida</taxon>
        <taxon>Rhabditina</taxon>
        <taxon>Rhabditomorpha</taxon>
        <taxon>Strongyloidea</taxon>
        <taxon>Trichostrongylidae</taxon>
        <taxon>Haemonchus</taxon>
    </lineage>
</organism>
<evidence type="ECO:0000313" key="3">
    <source>
        <dbReference type="Proteomes" id="UP000268014"/>
    </source>
</evidence>
<evidence type="ECO:0000313" key="4">
    <source>
        <dbReference type="WBParaSite" id="HPLM_0001848801-mRNA-1"/>
    </source>
</evidence>
<accession>A0A0N4X2A5</accession>
<reference evidence="2 3" key="2">
    <citation type="submission" date="2018-11" db="EMBL/GenBank/DDBJ databases">
        <authorList>
            <consortium name="Pathogen Informatics"/>
        </authorList>
    </citation>
    <scope>NUCLEOTIDE SEQUENCE [LARGE SCALE GENOMIC DNA]</scope>
    <source>
        <strain evidence="2 3">MHpl1</strain>
    </source>
</reference>
<evidence type="ECO:0000313" key="2">
    <source>
        <dbReference type="EMBL" id="VDO71358.1"/>
    </source>
</evidence>
<dbReference type="WBParaSite" id="HPLM_0001848801-mRNA-1">
    <property type="protein sequence ID" value="HPLM_0001848801-mRNA-1"/>
    <property type="gene ID" value="HPLM_0001848801"/>
</dbReference>
<gene>
    <name evidence="2" type="ORF">HPLM_LOCUS18480</name>
</gene>
<feature type="transmembrane region" description="Helical" evidence="1">
    <location>
        <begin position="50"/>
        <end position="69"/>
    </location>
</feature>
<sequence>MNPRRRLTGLGEVQLGDAPMGSHLAQIRMGDRGPRTCDGMGRWMERAVNGFFFFCPVCPGVCCPCLCMLRP</sequence>
<dbReference type="AlphaFoldDB" id="A0A0N4X2A5"/>